<evidence type="ECO:0000313" key="7">
    <source>
        <dbReference type="EMBL" id="KAL3785970.1"/>
    </source>
</evidence>
<evidence type="ECO:0000256" key="4">
    <source>
        <dbReference type="SAM" id="Phobius"/>
    </source>
</evidence>
<dbReference type="Pfam" id="PF08263">
    <property type="entry name" value="LRRNT_2"/>
    <property type="match status" value="5"/>
</dbReference>
<dbReference type="InterPro" id="IPR032675">
    <property type="entry name" value="LRR_dom_sf"/>
</dbReference>
<feature type="domain" description="Leucine-rich repeat-containing N-terminal plant-type" evidence="6">
    <location>
        <begin position="46"/>
        <end position="81"/>
    </location>
</feature>
<dbReference type="FunFam" id="3.80.10.10:FF:000095">
    <property type="entry name" value="LRR receptor-like serine/threonine-protein kinase GSO1"/>
    <property type="match status" value="2"/>
</dbReference>
<feature type="domain" description="Leucine-rich repeat-containing N-terminal plant-type" evidence="6">
    <location>
        <begin position="877"/>
        <end position="895"/>
    </location>
</feature>
<keyword evidence="4" id="KW-1133">Transmembrane helix</keyword>
<keyword evidence="3 4" id="KW-0472">Membrane</keyword>
<dbReference type="PANTHER" id="PTHR48057">
    <property type="entry name" value="LEUCINE-RICH REPEAT SERINE/THREONINE-PROTEIN KINASE 1"/>
    <property type="match status" value="1"/>
</dbReference>
<dbReference type="InterPro" id="IPR001611">
    <property type="entry name" value="Leu-rich_rpt"/>
</dbReference>
<dbReference type="EMBL" id="JABMIG020000205">
    <property type="protein sequence ID" value="KAL3785970.1"/>
    <property type="molecule type" value="Genomic_DNA"/>
</dbReference>
<evidence type="ECO:0000256" key="2">
    <source>
        <dbReference type="ARBA" id="ARBA00022737"/>
    </source>
</evidence>
<keyword evidence="4" id="KW-0812">Transmembrane</keyword>
<dbReference type="Proteomes" id="UP001516023">
    <property type="component" value="Unassembled WGS sequence"/>
</dbReference>
<feature type="domain" description="Leucine-rich repeat-containing N-terminal plant-type" evidence="6">
    <location>
        <begin position="482"/>
        <end position="520"/>
    </location>
</feature>
<sequence>MATFTLFIYTIFAFHCKYCVGTWPAHSIFSQTTRLLLNDSQSIELQILTALYQSTSGSTWTVSTSWLGDASHCTWFGITCTDEDYVSKIELSNNNLKGSVPLRALLRMPFLKVLRLDGNSIDSNVGDGVDIALWEGVLFDDLSSFSSVSSVTSSLQYIDLSNTDVLSGQLSTLYSPSYIINPDQSASPIIEKAVSYPFLNDLYLSGCSIQSSLAEKEWSVFGSLERWVLDDNMMRGSIPTNIQMNNLRVFSASGNQLIGELEGFGRLEKLRHLSLRGNQFYGSIPQGLRCDGSGVAKLLEILDLSSQSGLNKDGSIGLTGELPSFSQCDNLRRLDLSRNSIGGTVPTNFLKSADPLVFEGAMLNSNRIEGTLPSTLVRFDSDAIAIQDNMITGLDEKELCDSSRSGAIAAFGCDAVLCPPGKYYPGTGRQEEAGEECRSCEGTKYWGAIMCSNESLLSGSGPSPSPVKQSSIDEEAITEDDQKTILMQLYENTEGQSWKNNNGWIMHETISVCDWYGVDCALGTKLVESLDLRSNNLKGRVSKSLFQLTLLKTLVLKDNDLFSTKADSVDFFSEIHKAINLEVLDLSSTGLSAVLGLENAPALTELYLDSNPFDGSTIPVEIFSLKKLKMLTMDDCGLSGAIDNSIHLLSDLVLLSASNNRLGGNLPPEFSYLTSLSTLRLKNNNIVGTIPSSFNMLASLTSLDLSGQKSAESIGLEGPLREFAESPFLTRIDLSTNSLSGPVPGFFLAAVDPETFEYADLSDNLLVSSFPIGLRTIATKVYLQQNHISSIQEICDVALEGTDVEELGCDGILCAPGTYNSLGRATSHDPCVKCNESSGVQYFGSVSCGTEKSQMSEKDAIELIYSSCNGPNWLSRTSWLLDSVSVCKWEGITCSDDGTVTDISLRSNGLSGTFPLKEVFEALPGLNSLALEGNDVSFDFTQVEGSPALVSLDVTNTKTESLDGIENLNKLLELYASSNDLRGDFPKKVLQLSYLERLDLSFNNFDGTLPSEIGFALKKMILLSLHHNSFSGELPTSIGEMSALQYLQMQSNQFTGEIPPEVSGLTGLRDIDLSDQISLGGGLTGTLPSFAKLSLLQSLDLSHNKLLSTVPSDLLATVDTNEFIKLDLSSNSLKGELPASLSRLPLINLDFSDNQITGVAAGMCGDDCAKVLCAPTTYSQSGRQESDNEYCAHCPRAVYWGTTFCPGTTPTKQPISMSAGAASAGISLSENDVDKLKLIYQSCGGEDWFHNDNWMSSESICTWYGIECNDENSVKSIVLSGNNLKGVFPPNIFFLPNLETLALDSNDLRFSFSSIKYAIKLTSCDLSDTGLFKLDGIQNAPALLSLDISRNDFRGDIPLEVFQISTLQQLFMGSNAFRSSIPSNIGDLKELKLLSCSSSNLQGSIPKSFGELKNLVHLNLEDNDLTGTLPSEIGTLESLTFLDLSSQSLRGHLLSFEALRDLRRLDLSSNLFSGTVPAEFLSGVNPLFFDYLDLSQNFLTGEVPSILSHFDTIYLQENQFSTIDSELCDRSRGGVFKQFGCDAILCPSGTYNAIGRQDSEVNGCEICPGSLYLGATSCNSTESQIPVEALELLPYDIVQESEALSKFYHQCGGDYWNSNNHWMDNRLSHCRWQGIECHNGTKTVKSINLGSNNILGTPPQELFQLLPNLNNLHLNSNPLSSFNFHWLEDSLRLTDLNLDAVGLTAVDGIASAPSLRRLSLRSNRLSGPFPDELLEIKTLTSLIIGHNDFTGPIPRFEKLPYLETLIINDNQFTGNLDDINFPRTIKLLDMSHNQLSGLIPSSFLENVPVSRQVEVDLSDNQLTSIDSLVCSNSNWNRGDVEKYGCNGLLCPIRYYSNTGRQSSLGGCVHCPSASYLGSTECPDVSGPGAALWVPLVIGFVVILGLFLVVAKRIKRSREQFEEQEEAEALEPDACIT</sequence>
<feature type="domain" description="Leucine-rich repeat-containing N-terminal plant-type" evidence="6">
    <location>
        <begin position="1253"/>
        <end position="1269"/>
    </location>
</feature>
<organism evidence="7 8">
    <name type="scientific">Cyclotella cryptica</name>
    <dbReference type="NCBI Taxonomy" id="29204"/>
    <lineage>
        <taxon>Eukaryota</taxon>
        <taxon>Sar</taxon>
        <taxon>Stramenopiles</taxon>
        <taxon>Ochrophyta</taxon>
        <taxon>Bacillariophyta</taxon>
        <taxon>Coscinodiscophyceae</taxon>
        <taxon>Thalassiosirophycidae</taxon>
        <taxon>Stephanodiscales</taxon>
        <taxon>Stephanodiscaceae</taxon>
        <taxon>Cyclotella</taxon>
    </lineage>
</organism>
<feature type="signal peptide" evidence="5">
    <location>
        <begin position="1"/>
        <end position="21"/>
    </location>
</feature>
<keyword evidence="1" id="KW-0433">Leucine-rich repeat</keyword>
<keyword evidence="5" id="KW-0732">Signal</keyword>
<dbReference type="SUPFAM" id="SSF52047">
    <property type="entry name" value="RNI-like"/>
    <property type="match status" value="1"/>
</dbReference>
<dbReference type="InterPro" id="IPR052595">
    <property type="entry name" value="LRRC69/RLP"/>
</dbReference>
<dbReference type="InterPro" id="IPR013210">
    <property type="entry name" value="LRR_N_plant-typ"/>
</dbReference>
<evidence type="ECO:0000259" key="6">
    <source>
        <dbReference type="Pfam" id="PF08263"/>
    </source>
</evidence>
<keyword evidence="8" id="KW-1185">Reference proteome</keyword>
<feature type="chain" id="PRO_5044782311" description="Leucine-rich repeat-containing N-terminal plant-type domain-containing protein" evidence="5">
    <location>
        <begin position="22"/>
        <end position="1936"/>
    </location>
</feature>
<dbReference type="Gene3D" id="3.80.10.10">
    <property type="entry name" value="Ribonuclease Inhibitor"/>
    <property type="match status" value="8"/>
</dbReference>
<reference evidence="7 8" key="1">
    <citation type="journal article" date="2020" name="G3 (Bethesda)">
        <title>Improved Reference Genome for Cyclotella cryptica CCMP332, a Model for Cell Wall Morphogenesis, Salinity Adaptation, and Lipid Production in Diatoms (Bacillariophyta).</title>
        <authorList>
            <person name="Roberts W.R."/>
            <person name="Downey K.M."/>
            <person name="Ruck E.C."/>
            <person name="Traller J.C."/>
            <person name="Alverson A.J."/>
        </authorList>
    </citation>
    <scope>NUCLEOTIDE SEQUENCE [LARGE SCALE GENOMIC DNA]</scope>
    <source>
        <strain evidence="7 8">CCMP332</strain>
    </source>
</reference>
<protein>
    <recommendedName>
        <fullName evidence="6">Leucine-rich repeat-containing N-terminal plant-type domain-containing protein</fullName>
    </recommendedName>
</protein>
<dbReference type="SUPFAM" id="SSF52058">
    <property type="entry name" value="L domain-like"/>
    <property type="match status" value="4"/>
</dbReference>
<dbReference type="SMART" id="SM00369">
    <property type="entry name" value="LRR_TYP"/>
    <property type="match status" value="13"/>
</dbReference>
<dbReference type="InterPro" id="IPR003591">
    <property type="entry name" value="Leu-rich_rpt_typical-subtyp"/>
</dbReference>
<feature type="transmembrane region" description="Helical" evidence="4">
    <location>
        <begin position="1889"/>
        <end position="1910"/>
    </location>
</feature>
<feature type="domain" description="Leucine-rich repeat-containing N-terminal plant-type" evidence="6">
    <location>
        <begin position="1620"/>
        <end position="1637"/>
    </location>
</feature>
<comment type="caution">
    <text evidence="7">The sequence shown here is derived from an EMBL/GenBank/DDBJ whole genome shotgun (WGS) entry which is preliminary data.</text>
</comment>
<accession>A0ABD3PHL4</accession>
<evidence type="ECO:0000256" key="1">
    <source>
        <dbReference type="ARBA" id="ARBA00022614"/>
    </source>
</evidence>
<evidence type="ECO:0000256" key="5">
    <source>
        <dbReference type="SAM" id="SignalP"/>
    </source>
</evidence>
<gene>
    <name evidence="7" type="ORF">HJC23_005679</name>
</gene>
<name>A0ABD3PHL4_9STRA</name>
<dbReference type="Pfam" id="PF00560">
    <property type="entry name" value="LRR_1"/>
    <property type="match status" value="8"/>
</dbReference>
<dbReference type="PANTHER" id="PTHR48057:SF29">
    <property type="entry name" value="OS02G0609900 PROTEIN"/>
    <property type="match status" value="1"/>
</dbReference>
<evidence type="ECO:0000313" key="8">
    <source>
        <dbReference type="Proteomes" id="UP001516023"/>
    </source>
</evidence>
<keyword evidence="2" id="KW-0677">Repeat</keyword>
<evidence type="ECO:0000256" key="3">
    <source>
        <dbReference type="ARBA" id="ARBA00023136"/>
    </source>
</evidence>
<proteinExistence type="predicted"/>
<dbReference type="FunFam" id="3.80.10.10:FF:000041">
    <property type="entry name" value="LRR receptor-like serine/threonine-protein kinase ERECTA"/>
    <property type="match status" value="1"/>
</dbReference>